<dbReference type="InterPro" id="IPR036691">
    <property type="entry name" value="Endo/exonu/phosph_ase_sf"/>
</dbReference>
<name>A0A0C2SAI5_AMAMK</name>
<proteinExistence type="predicted"/>
<dbReference type="AlphaFoldDB" id="A0A0C2SAI5"/>
<dbReference type="Proteomes" id="UP000054549">
    <property type="component" value="Unassembled WGS sequence"/>
</dbReference>
<accession>A0A0C2SAI5</accession>
<gene>
    <name evidence="1" type="ORF">M378DRAFT_84611</name>
</gene>
<dbReference type="Gene3D" id="3.60.10.10">
    <property type="entry name" value="Endonuclease/exonuclease/phosphatase"/>
    <property type="match status" value="1"/>
</dbReference>
<feature type="non-terminal residue" evidence="1">
    <location>
        <position position="124"/>
    </location>
</feature>
<dbReference type="EMBL" id="KN818309">
    <property type="protein sequence ID" value="KIL59830.1"/>
    <property type="molecule type" value="Genomic_DNA"/>
</dbReference>
<organism evidence="1 2">
    <name type="scientific">Amanita muscaria (strain Koide BX008)</name>
    <dbReference type="NCBI Taxonomy" id="946122"/>
    <lineage>
        <taxon>Eukaryota</taxon>
        <taxon>Fungi</taxon>
        <taxon>Dikarya</taxon>
        <taxon>Basidiomycota</taxon>
        <taxon>Agaricomycotina</taxon>
        <taxon>Agaricomycetes</taxon>
        <taxon>Agaricomycetidae</taxon>
        <taxon>Agaricales</taxon>
        <taxon>Pluteineae</taxon>
        <taxon>Amanitaceae</taxon>
        <taxon>Amanita</taxon>
    </lineage>
</organism>
<reference evidence="1 2" key="1">
    <citation type="submission" date="2014-04" db="EMBL/GenBank/DDBJ databases">
        <title>Evolutionary Origins and Diversification of the Mycorrhizal Mutualists.</title>
        <authorList>
            <consortium name="DOE Joint Genome Institute"/>
            <consortium name="Mycorrhizal Genomics Consortium"/>
            <person name="Kohler A."/>
            <person name="Kuo A."/>
            <person name="Nagy L.G."/>
            <person name="Floudas D."/>
            <person name="Copeland A."/>
            <person name="Barry K.W."/>
            <person name="Cichocki N."/>
            <person name="Veneault-Fourrey C."/>
            <person name="LaButti K."/>
            <person name="Lindquist E.A."/>
            <person name="Lipzen A."/>
            <person name="Lundell T."/>
            <person name="Morin E."/>
            <person name="Murat C."/>
            <person name="Riley R."/>
            <person name="Ohm R."/>
            <person name="Sun H."/>
            <person name="Tunlid A."/>
            <person name="Henrissat B."/>
            <person name="Grigoriev I.V."/>
            <person name="Hibbett D.S."/>
            <person name="Martin F."/>
        </authorList>
    </citation>
    <scope>NUCLEOTIDE SEQUENCE [LARGE SCALE GENOMIC DNA]</scope>
    <source>
        <strain evidence="1 2">Koide BX008</strain>
    </source>
</reference>
<keyword evidence="2" id="KW-1185">Reference proteome</keyword>
<protein>
    <recommendedName>
        <fullName evidence="3">Endonuclease/exonuclease/phosphatase domain-containing protein</fullName>
    </recommendedName>
</protein>
<evidence type="ECO:0000313" key="2">
    <source>
        <dbReference type="Proteomes" id="UP000054549"/>
    </source>
</evidence>
<dbReference type="InParanoid" id="A0A0C2SAI5"/>
<evidence type="ECO:0008006" key="3">
    <source>
        <dbReference type="Google" id="ProtNLM"/>
    </source>
</evidence>
<sequence>MQSTDRNPPQTTEKNSLKIWQQNVNASLIAQQDLLKILGKEEYDICVIQEPYLDMMHRTRANPYWIVVYPTTHMTEPKKTRTVILVNKKLATDKWEELEVDSGDATAIRIKTDAYAIDLYNIYN</sequence>
<dbReference type="OrthoDB" id="2840473at2759"/>
<dbReference type="SUPFAM" id="SSF56219">
    <property type="entry name" value="DNase I-like"/>
    <property type="match status" value="1"/>
</dbReference>
<dbReference type="STRING" id="946122.A0A0C2SAI5"/>
<evidence type="ECO:0000313" key="1">
    <source>
        <dbReference type="EMBL" id="KIL59830.1"/>
    </source>
</evidence>
<dbReference type="HOGENOM" id="CLU_159031_0_0_1"/>